<gene>
    <name evidence="2" type="ORF">N311_01383</name>
</gene>
<dbReference type="EMBL" id="KL392236">
    <property type="protein sequence ID" value="KFP92027.1"/>
    <property type="molecule type" value="Genomic_DNA"/>
</dbReference>
<accession>A0A091NSC1</accession>
<feature type="non-terminal residue" evidence="2">
    <location>
        <position position="341"/>
    </location>
</feature>
<evidence type="ECO:0000256" key="1">
    <source>
        <dbReference type="SAM" id="MobiDB-lite"/>
    </source>
</evidence>
<reference evidence="2 3" key="1">
    <citation type="submission" date="2014-04" db="EMBL/GenBank/DDBJ databases">
        <title>Genome evolution of avian class.</title>
        <authorList>
            <person name="Zhang G."/>
            <person name="Li C."/>
        </authorList>
    </citation>
    <scope>NUCLEOTIDE SEQUENCE [LARGE SCALE GENOMIC DNA]</scope>
    <source>
        <strain evidence="2">BGI_N311</strain>
    </source>
</reference>
<dbReference type="Proteomes" id="UP000054244">
    <property type="component" value="Unassembled WGS sequence"/>
</dbReference>
<dbReference type="Gene3D" id="3.40.50.12690">
    <property type="match status" value="1"/>
</dbReference>
<sequence length="341" mass="38052">VGTQREAPCQHAGVQPSGCRECRSPTLAVEGCRDNTCVTCDQVNDLLVAELKDEVARLRTIRESEREIDSWSHFLNGKQQAPQEAENPLPSGHQATRGDLKDGEEWKQVPARRERKIPALPPSPSRLPLQNRYEALDNESQAKEETGGGSSIGLSRVNQSATRIRTSLAKKKRRVIVTGDSLLRGTEDPIRHLDLTHREVCCLPGARIKDMIKKLPGLVKPSDYYPLLVMQIDNDEIAERWPEAIKRDLRALGQMLEGSGAQVVFASIPSIMRKNSGSFNKVRQINTWLKGWCQQSSFGFFNHGEIYMAPGLLKPDGVQTMQKGKRILCFELEGLTECSLS</sequence>
<evidence type="ECO:0000313" key="3">
    <source>
        <dbReference type="Proteomes" id="UP000054244"/>
    </source>
</evidence>
<evidence type="ECO:0008006" key="4">
    <source>
        <dbReference type="Google" id="ProtNLM"/>
    </source>
</evidence>
<feature type="non-terminal residue" evidence="2">
    <location>
        <position position="1"/>
    </location>
</feature>
<dbReference type="AlphaFoldDB" id="A0A091NSC1"/>
<protein>
    <recommendedName>
        <fullName evidence="4">SGNH hydrolase-type esterase domain-containing protein</fullName>
    </recommendedName>
</protein>
<proteinExistence type="predicted"/>
<organism evidence="2 3">
    <name type="scientific">Apaloderma vittatum</name>
    <name type="common">Bar-tailed trogon</name>
    <dbReference type="NCBI Taxonomy" id="57397"/>
    <lineage>
        <taxon>Eukaryota</taxon>
        <taxon>Metazoa</taxon>
        <taxon>Chordata</taxon>
        <taxon>Craniata</taxon>
        <taxon>Vertebrata</taxon>
        <taxon>Euteleostomi</taxon>
        <taxon>Archelosauria</taxon>
        <taxon>Archosauria</taxon>
        <taxon>Dinosauria</taxon>
        <taxon>Saurischia</taxon>
        <taxon>Theropoda</taxon>
        <taxon>Coelurosauria</taxon>
        <taxon>Aves</taxon>
        <taxon>Neognathae</taxon>
        <taxon>Neoaves</taxon>
        <taxon>Telluraves</taxon>
        <taxon>Coraciimorphae</taxon>
        <taxon>Trogoniformes</taxon>
        <taxon>Trogonidae</taxon>
        <taxon>Apaloderma</taxon>
    </lineage>
</organism>
<name>A0A091NSC1_APAVI</name>
<dbReference type="SUPFAM" id="SSF52266">
    <property type="entry name" value="SGNH hydrolase"/>
    <property type="match status" value="1"/>
</dbReference>
<feature type="compositionally biased region" description="Basic and acidic residues" evidence="1">
    <location>
        <begin position="96"/>
        <end position="107"/>
    </location>
</feature>
<evidence type="ECO:0000313" key="2">
    <source>
        <dbReference type="EMBL" id="KFP92027.1"/>
    </source>
</evidence>
<dbReference type="Gene3D" id="3.40.50.12700">
    <property type="match status" value="1"/>
</dbReference>
<keyword evidence="3" id="KW-1185">Reference proteome</keyword>
<feature type="region of interest" description="Disordered" evidence="1">
    <location>
        <begin position="79"/>
        <end position="129"/>
    </location>
</feature>